<keyword evidence="1" id="KW-1133">Transmembrane helix</keyword>
<feature type="transmembrane region" description="Helical" evidence="1">
    <location>
        <begin position="35"/>
        <end position="51"/>
    </location>
</feature>
<gene>
    <name evidence="2" type="ORF">QJT80_11845</name>
</gene>
<dbReference type="Proteomes" id="UP001300672">
    <property type="component" value="Chromosome"/>
</dbReference>
<evidence type="ECO:0000313" key="2">
    <source>
        <dbReference type="EMBL" id="WGZ90187.1"/>
    </source>
</evidence>
<reference evidence="2" key="2">
    <citation type="submission" date="2023-04" db="EMBL/GenBank/DDBJ databases">
        <authorList>
            <person name="Beletskiy A.V."/>
            <person name="Mardanov A.V."/>
            <person name="Ravin N.V."/>
        </authorList>
    </citation>
    <scope>NUCLEOTIDE SEQUENCE</scope>
    <source>
        <strain evidence="2">GKL-01</strain>
    </source>
</reference>
<name>A0AA95H326_9GAMM</name>
<dbReference type="EMBL" id="CP124755">
    <property type="protein sequence ID" value="WGZ90187.1"/>
    <property type="molecule type" value="Genomic_DNA"/>
</dbReference>
<sequence>MKPLAIAVFSFLAGLFAPAITTQKISLSLPNVNGIDPVVIIMGLMVVWAISKARAKRKGGRA</sequence>
<dbReference type="KEGG" id="tdu:QJT80_11845"/>
<protein>
    <submittedName>
        <fullName evidence="2">Uncharacterized protein</fullName>
    </submittedName>
</protein>
<keyword evidence="1" id="KW-0472">Membrane</keyword>
<evidence type="ECO:0000256" key="1">
    <source>
        <dbReference type="SAM" id="Phobius"/>
    </source>
</evidence>
<organism evidence="2">
    <name type="scientific">Candidatus Thiocaldithrix dubininis</name>
    <dbReference type="NCBI Taxonomy" id="3080823"/>
    <lineage>
        <taxon>Bacteria</taxon>
        <taxon>Pseudomonadati</taxon>
        <taxon>Pseudomonadota</taxon>
        <taxon>Gammaproteobacteria</taxon>
        <taxon>Thiotrichales</taxon>
        <taxon>Thiotrichaceae</taxon>
        <taxon>Candidatus Thiocaldithrix</taxon>
    </lineage>
</organism>
<accession>A0AA95H326</accession>
<dbReference type="AlphaFoldDB" id="A0AA95H326"/>
<proteinExistence type="predicted"/>
<keyword evidence="1" id="KW-0812">Transmembrane</keyword>
<reference evidence="2" key="1">
    <citation type="journal article" date="2023" name="Int. J. Mol. Sci.">
        <title>Metagenomics Revealed a New Genus 'Candidatus Thiocaldithrix dubininis' gen. nov., sp. nov. and a New Species 'Candidatus Thiothrix putei' sp. nov. in the Family Thiotrichaceae, Some Members of Which Have Traits of Both Na+- and H+-Motive Energetics.</title>
        <authorList>
            <person name="Ravin N.V."/>
            <person name="Muntyan M.S."/>
            <person name="Smolyakov D.D."/>
            <person name="Rudenko T.S."/>
            <person name="Beletsky A.V."/>
            <person name="Mardanov A.V."/>
            <person name="Grabovich M.Y."/>
        </authorList>
    </citation>
    <scope>NUCLEOTIDE SEQUENCE</scope>
    <source>
        <strain evidence="2">GKL-01</strain>
    </source>
</reference>